<feature type="region of interest" description="Disordered" evidence="1">
    <location>
        <begin position="361"/>
        <end position="507"/>
    </location>
</feature>
<proteinExistence type="predicted"/>
<dbReference type="AlphaFoldDB" id="A0A1I0RTP0"/>
<reference evidence="3" key="1">
    <citation type="submission" date="2016-10" db="EMBL/GenBank/DDBJ databases">
        <authorList>
            <person name="Varghese N."/>
            <person name="Submissions S."/>
        </authorList>
    </citation>
    <scope>NUCLEOTIDE SEQUENCE [LARGE SCALE GENOMIC DNA]</scope>
    <source>
        <strain evidence="3">DSM 17724</strain>
    </source>
</reference>
<feature type="region of interest" description="Disordered" evidence="1">
    <location>
        <begin position="553"/>
        <end position="589"/>
    </location>
</feature>
<feature type="compositionally biased region" description="Basic and acidic residues" evidence="1">
    <location>
        <begin position="293"/>
        <end position="311"/>
    </location>
</feature>
<sequence length="701" mass="80844">MNHRVLELLKAPKNIQSEDLDLLKEEINSFPYIQNIRALYLYGVHLHDKENYQKVLSTTAAYTTDKKILYQLINGKIQQKPKPEIQPELAKEKIIPTENPLKVLYQSKATGFPIKREEPQHTEIQPEIVEEPKAQTADPKEESRIHPDPKPEIKHLYVKGERNRILFEGEEDFLDDDTVETIDLESTLESGSIVTQKAEIKQENIQPEEISAEIASKDEAEEIEEFTPETIIEEEKIASEAEKEEILDESQLSFHETASFMAENQIDEVEEEKVEVKADNIIKAEETADFTPEKIINEDKISSEEEEKSVRDDEELSFHGMESFLPEVKINANAEEAKTEIPKTSINKHEDEMRRLIEEVEKKMKEKAASQEIKKEEESEDIGHDISFAETQSFEVKPIEPEAENRVETVQPEVVEEPQKEIIAEKKETPKEETPTEAKSTWKPMSFESNLPDSLLNKSAETPQPKAEPVVPKTEIVEKETEKKEAPKQEEILPEVEEIPEFTKDKSEKFEELTEELQIDKEAPIIEETSEKQEVPVMNVSFFGSDIAKWMTPEPAKEEQTEPEENVNTTEEIPAKPEAVQPTPSDSNIPGFINTWQSWLKIDRTPENEKEKLEVKSKVIETFIENNPKISQLKEESSFVVREKGDDISHLMTETLANLYFEQKLYTKAIKAFETLIRKTPEKKAYYETRIQEIKDFRTKG</sequence>
<feature type="compositionally biased region" description="Basic and acidic residues" evidence="1">
    <location>
        <begin position="417"/>
        <end position="436"/>
    </location>
</feature>
<dbReference type="STRING" id="356305.SAMN05421841_3216"/>
<accession>A0A1I0RTP0</accession>
<dbReference type="RefSeq" id="WP_089794309.1">
    <property type="nucleotide sequence ID" value="NZ_FOIU01000002.1"/>
</dbReference>
<evidence type="ECO:0000256" key="1">
    <source>
        <dbReference type="SAM" id="MobiDB-lite"/>
    </source>
</evidence>
<evidence type="ECO:0000313" key="2">
    <source>
        <dbReference type="EMBL" id="SEW44632.1"/>
    </source>
</evidence>
<keyword evidence="3" id="KW-1185">Reference proteome</keyword>
<gene>
    <name evidence="2" type="ORF">SAMN05421841_3216</name>
</gene>
<evidence type="ECO:0008006" key="4">
    <source>
        <dbReference type="Google" id="ProtNLM"/>
    </source>
</evidence>
<feature type="region of interest" description="Disordered" evidence="1">
    <location>
        <begin position="293"/>
        <end position="317"/>
    </location>
</feature>
<feature type="compositionally biased region" description="Basic and acidic residues" evidence="1">
    <location>
        <begin position="475"/>
        <end position="491"/>
    </location>
</feature>
<feature type="compositionally biased region" description="Polar residues" evidence="1">
    <location>
        <begin position="447"/>
        <end position="462"/>
    </location>
</feature>
<dbReference type="OrthoDB" id="594666at2"/>
<feature type="compositionally biased region" description="Basic and acidic residues" evidence="1">
    <location>
        <begin position="130"/>
        <end position="152"/>
    </location>
</feature>
<feature type="compositionally biased region" description="Basic and acidic residues" evidence="1">
    <location>
        <begin position="397"/>
        <end position="407"/>
    </location>
</feature>
<evidence type="ECO:0000313" key="3">
    <source>
        <dbReference type="Proteomes" id="UP000199469"/>
    </source>
</evidence>
<organism evidence="2 3">
    <name type="scientific">Chryseobacterium wanjuense</name>
    <dbReference type="NCBI Taxonomy" id="356305"/>
    <lineage>
        <taxon>Bacteria</taxon>
        <taxon>Pseudomonadati</taxon>
        <taxon>Bacteroidota</taxon>
        <taxon>Flavobacteriia</taxon>
        <taxon>Flavobacteriales</taxon>
        <taxon>Weeksellaceae</taxon>
        <taxon>Chryseobacterium group</taxon>
        <taxon>Chryseobacterium</taxon>
    </lineage>
</organism>
<feature type="region of interest" description="Disordered" evidence="1">
    <location>
        <begin position="204"/>
        <end position="223"/>
    </location>
</feature>
<feature type="region of interest" description="Disordered" evidence="1">
    <location>
        <begin position="118"/>
        <end position="152"/>
    </location>
</feature>
<dbReference type="Proteomes" id="UP000199469">
    <property type="component" value="Unassembled WGS sequence"/>
</dbReference>
<feature type="compositionally biased region" description="Basic and acidic residues" evidence="1">
    <location>
        <begin position="361"/>
        <end position="384"/>
    </location>
</feature>
<protein>
    <recommendedName>
        <fullName evidence="4">Tetratricopeptide repeat protein</fullName>
    </recommendedName>
</protein>
<name>A0A1I0RTP0_9FLAO</name>
<dbReference type="EMBL" id="FOIU01000002">
    <property type="protein sequence ID" value="SEW44632.1"/>
    <property type="molecule type" value="Genomic_DNA"/>
</dbReference>